<dbReference type="InterPro" id="IPR037470">
    <property type="entry name" value="IVY1"/>
</dbReference>
<feature type="region of interest" description="Disordered" evidence="2">
    <location>
        <begin position="1"/>
        <end position="51"/>
    </location>
</feature>
<sequence>MPLFNRNVSEPILPGTVTTSAPPMETSFSYSHHMSPSIASDSGSAAESPSVSAFNPAEHLTELELENTIITHQNLINAASVYREQAEKLATAAADLGSALELVAKEKAAMDSGTGLQAAAGLQFLISNHHLLLVSIRAFDLTLVALCANWYIMQASTISTAFEEPLVDNLERHKDSIQQSQQNFENVVRTMNQKISDTELRSLQNTNKKRRDLRQFRRVLQELTQQIDELETVKIDYSRYVFETEKRNHQFILSKVSGLVRAQVDVYERISNKGLGEPTLEHMFLSNPDPFCAYPTSDESKAIFSVLPPISLIDAAISSGQDSLMVYGPDVNSDQEPPPISPPKNEQDDVSAIDKVEASLTTDALNSPQLDTERHHIMTLEEDDIKIQRATEEEHDDKQEVTPEHGVRTDYTDDASWQAI</sequence>
<proteinExistence type="predicted"/>
<name>A0A8H7Q4T8_MORIS</name>
<accession>A0A8H7Q4T8</accession>
<keyword evidence="1" id="KW-0175">Coiled coil</keyword>
<dbReference type="EMBL" id="JAEPQZ010000002">
    <property type="protein sequence ID" value="KAG2184696.1"/>
    <property type="molecule type" value="Genomic_DNA"/>
</dbReference>
<evidence type="ECO:0000313" key="3">
    <source>
        <dbReference type="EMBL" id="KAG2184696.1"/>
    </source>
</evidence>
<evidence type="ECO:0000256" key="1">
    <source>
        <dbReference type="SAM" id="Coils"/>
    </source>
</evidence>
<evidence type="ECO:0000256" key="2">
    <source>
        <dbReference type="SAM" id="MobiDB-lite"/>
    </source>
</evidence>
<evidence type="ECO:0000313" key="4">
    <source>
        <dbReference type="Proteomes" id="UP000654370"/>
    </source>
</evidence>
<protein>
    <submittedName>
        <fullName evidence="3">Uncharacterized protein</fullName>
    </submittedName>
</protein>
<keyword evidence="4" id="KW-1185">Reference proteome</keyword>
<feature type="region of interest" description="Disordered" evidence="2">
    <location>
        <begin position="381"/>
        <end position="420"/>
    </location>
</feature>
<feature type="coiled-coil region" evidence="1">
    <location>
        <begin position="167"/>
        <end position="240"/>
    </location>
</feature>
<feature type="compositionally biased region" description="Polar residues" evidence="2">
    <location>
        <begin position="16"/>
        <end position="51"/>
    </location>
</feature>
<dbReference type="InterPro" id="IPR027267">
    <property type="entry name" value="AH/BAR_dom_sf"/>
</dbReference>
<dbReference type="GO" id="GO:0042144">
    <property type="term" value="P:vacuole fusion, non-autophagic"/>
    <property type="evidence" value="ECO:0007669"/>
    <property type="project" value="InterPro"/>
</dbReference>
<dbReference type="PANTHER" id="PTHR38407:SF1">
    <property type="entry name" value="PROTEIN IVY1"/>
    <property type="match status" value="1"/>
</dbReference>
<feature type="compositionally biased region" description="Basic and acidic residues" evidence="2">
    <location>
        <begin position="381"/>
        <end position="411"/>
    </location>
</feature>
<comment type="caution">
    <text evidence="3">The sequence shown here is derived from an EMBL/GenBank/DDBJ whole genome shotgun (WGS) entry which is preliminary data.</text>
</comment>
<dbReference type="PANTHER" id="PTHR38407">
    <property type="entry name" value="PROTEIN IVY1"/>
    <property type="match status" value="1"/>
</dbReference>
<dbReference type="GO" id="GO:0005543">
    <property type="term" value="F:phospholipid binding"/>
    <property type="evidence" value="ECO:0007669"/>
    <property type="project" value="InterPro"/>
</dbReference>
<dbReference type="GO" id="GO:0000329">
    <property type="term" value="C:fungal-type vacuole membrane"/>
    <property type="evidence" value="ECO:0007669"/>
    <property type="project" value="InterPro"/>
</dbReference>
<feature type="region of interest" description="Disordered" evidence="2">
    <location>
        <begin position="326"/>
        <end position="350"/>
    </location>
</feature>
<dbReference type="Proteomes" id="UP000654370">
    <property type="component" value="Unassembled WGS sequence"/>
</dbReference>
<dbReference type="OrthoDB" id="5594612at2759"/>
<dbReference type="AlphaFoldDB" id="A0A8H7Q4T8"/>
<gene>
    <name evidence="3" type="ORF">INT43_000609</name>
</gene>
<organism evidence="3 4">
    <name type="scientific">Mortierella isabellina</name>
    <name type="common">Filamentous fungus</name>
    <name type="synonym">Umbelopsis isabellina</name>
    <dbReference type="NCBI Taxonomy" id="91625"/>
    <lineage>
        <taxon>Eukaryota</taxon>
        <taxon>Fungi</taxon>
        <taxon>Fungi incertae sedis</taxon>
        <taxon>Mucoromycota</taxon>
        <taxon>Mucoromycotina</taxon>
        <taxon>Umbelopsidomycetes</taxon>
        <taxon>Umbelopsidales</taxon>
        <taxon>Umbelopsidaceae</taxon>
        <taxon>Umbelopsis</taxon>
    </lineage>
</organism>
<dbReference type="Gene3D" id="1.20.1270.60">
    <property type="entry name" value="Arfaptin homology (AH) domain/BAR domain"/>
    <property type="match status" value="2"/>
</dbReference>
<reference evidence="3" key="1">
    <citation type="submission" date="2020-12" db="EMBL/GenBank/DDBJ databases">
        <title>Metabolic potential, ecology and presence of endohyphal bacteria is reflected in genomic diversity of Mucoromycotina.</title>
        <authorList>
            <person name="Muszewska A."/>
            <person name="Okrasinska A."/>
            <person name="Steczkiewicz K."/>
            <person name="Drgas O."/>
            <person name="Orlowska M."/>
            <person name="Perlinska-Lenart U."/>
            <person name="Aleksandrzak-Piekarczyk T."/>
            <person name="Szatraj K."/>
            <person name="Zielenkiewicz U."/>
            <person name="Pilsyk S."/>
            <person name="Malc E."/>
            <person name="Mieczkowski P."/>
            <person name="Kruszewska J.S."/>
            <person name="Biernat P."/>
            <person name="Pawlowska J."/>
        </authorList>
    </citation>
    <scope>NUCLEOTIDE SEQUENCE</scope>
    <source>
        <strain evidence="3">WA0000067209</strain>
    </source>
</reference>